<dbReference type="OrthoDB" id="4865725at2759"/>
<keyword evidence="2" id="KW-0732">Signal</keyword>
<sequence>MRRFGLAALLGGVLFPPASAYLRCEEFDCFEDMVLLEGSRHRLLQQCYHGIYAGEADVASFCGDACAQLHCKRRDSIYIERTQFRPVCECLIERHKEQSNCDSMPCYKDFVAMSNNSIETFRINCKKYPSYFSSEEGVIVSKDHFPTPPTCGTPVQNGDAYMFHHGEYHPVCDCLNSRLAAYWPWSDYVISRQDNYRLITLNVFLHVILSSKTAFEEYATAEFVQELAQAVFAQIVAPFNHTLIKFNVITTEVVVNNIWASGYDNENMRRGLHLGDSRDLNFYLISDIGPYGARAAPLEAKKGIYCTPPPESLLWEIENIGDVALDGCIFSVPSEAAMNRTSLEVQRWMGACDYGPGSCRTQITPLQISNIHHRLAKTRMVPLDRIARGAHSHIKGEDLRKDPCSNLPCHRELHHIVKGQKPLQTHCRWFEDIEPIEAPEGPGLRSHVPGMWFENVDLPWWPNNCPHPVQDRLKIPWPTHQNICDCVLGNSRQSPRHTAAINIIKDVDNEIPILVDVFIHVIASSNDSIMAAKEIFNFYRLANITFIIKAVDLIVNSDWAAGQDHNQMRQVAYMGTSRDLNLFYIDTDTLDGSARSPSSPIVMCSYPFTSWWARLTKTEPEHDGCLIARNASRNPSRDPASTLRRPTPPKAVLSHII</sequence>
<evidence type="ECO:0000313" key="3">
    <source>
        <dbReference type="EMBL" id="PHH67699.1"/>
    </source>
</evidence>
<dbReference type="Proteomes" id="UP000224854">
    <property type="component" value="Unassembled WGS sequence"/>
</dbReference>
<feature type="signal peptide" evidence="2">
    <location>
        <begin position="1"/>
        <end position="20"/>
    </location>
</feature>
<keyword evidence="4" id="KW-1185">Reference proteome</keyword>
<dbReference type="AlphaFoldDB" id="A0A2C5XCU5"/>
<evidence type="ECO:0000313" key="4">
    <source>
        <dbReference type="Proteomes" id="UP000224854"/>
    </source>
</evidence>
<evidence type="ECO:0000256" key="1">
    <source>
        <dbReference type="SAM" id="MobiDB-lite"/>
    </source>
</evidence>
<accession>A0A2C5XCU5</accession>
<protein>
    <recommendedName>
        <fullName evidence="5">Extracellular membrane protein CFEM domain-containing protein</fullName>
    </recommendedName>
</protein>
<gene>
    <name evidence="3" type="ORF">CDD82_1199</name>
</gene>
<comment type="caution">
    <text evidence="3">The sequence shown here is derived from an EMBL/GenBank/DDBJ whole genome shotgun (WGS) entry which is preliminary data.</text>
</comment>
<evidence type="ECO:0000256" key="2">
    <source>
        <dbReference type="SAM" id="SignalP"/>
    </source>
</evidence>
<feature type="chain" id="PRO_5012835494" description="Extracellular membrane protein CFEM domain-containing protein" evidence="2">
    <location>
        <begin position="21"/>
        <end position="657"/>
    </location>
</feature>
<proteinExistence type="predicted"/>
<feature type="region of interest" description="Disordered" evidence="1">
    <location>
        <begin position="628"/>
        <end position="657"/>
    </location>
</feature>
<name>A0A2C5XCU5_9HYPO</name>
<reference evidence="3 4" key="1">
    <citation type="submission" date="2017-06" db="EMBL/GenBank/DDBJ databases">
        <title>Ant-infecting Ophiocordyceps genomes reveal a high diversity of potential behavioral manipulation genes and a possible major role for enterotoxins.</title>
        <authorList>
            <person name="De Bekker C."/>
            <person name="Evans H.C."/>
            <person name="Brachmann A."/>
            <person name="Hughes D.P."/>
        </authorList>
    </citation>
    <scope>NUCLEOTIDE SEQUENCE [LARGE SCALE GENOMIC DNA]</scope>
    <source>
        <strain evidence="3 4">1348a</strain>
    </source>
</reference>
<evidence type="ECO:0008006" key="5">
    <source>
        <dbReference type="Google" id="ProtNLM"/>
    </source>
</evidence>
<organism evidence="3 4">
    <name type="scientific">Ophiocordyceps australis</name>
    <dbReference type="NCBI Taxonomy" id="1399860"/>
    <lineage>
        <taxon>Eukaryota</taxon>
        <taxon>Fungi</taxon>
        <taxon>Dikarya</taxon>
        <taxon>Ascomycota</taxon>
        <taxon>Pezizomycotina</taxon>
        <taxon>Sordariomycetes</taxon>
        <taxon>Hypocreomycetidae</taxon>
        <taxon>Hypocreales</taxon>
        <taxon>Ophiocordycipitaceae</taxon>
        <taxon>Ophiocordyceps</taxon>
    </lineage>
</organism>
<dbReference type="EMBL" id="NJEU01001344">
    <property type="protein sequence ID" value="PHH67699.1"/>
    <property type="molecule type" value="Genomic_DNA"/>
</dbReference>